<dbReference type="InterPro" id="IPR036866">
    <property type="entry name" value="RibonucZ/Hydroxyglut_hydro"/>
</dbReference>
<protein>
    <submittedName>
        <fullName evidence="1">Uncharacterized protein</fullName>
    </submittedName>
</protein>
<dbReference type="PANTHER" id="PTHR30619">
    <property type="entry name" value="DNA INTERNALIZATION/COMPETENCE PROTEIN COMEC/REC2"/>
    <property type="match status" value="1"/>
</dbReference>
<dbReference type="InterPro" id="IPR052159">
    <property type="entry name" value="Competence_DNA_uptake"/>
</dbReference>
<proteinExistence type="predicted"/>
<dbReference type="Gene3D" id="3.60.15.10">
    <property type="entry name" value="Ribonuclease Z/Hydroxyacylglutathione hydrolase-like"/>
    <property type="match status" value="1"/>
</dbReference>
<accession>Q8GF13</accession>
<evidence type="ECO:0000313" key="1">
    <source>
        <dbReference type="EMBL" id="AAL82721.1"/>
    </source>
</evidence>
<dbReference type="PANTHER" id="PTHR30619:SF1">
    <property type="entry name" value="RECOMBINATION PROTEIN 2"/>
    <property type="match status" value="1"/>
</dbReference>
<organism evidence="1">
    <name type="scientific">Edwardsiella tarda</name>
    <dbReference type="NCBI Taxonomy" id="636"/>
    <lineage>
        <taxon>Bacteria</taxon>
        <taxon>Pseudomonadati</taxon>
        <taxon>Pseudomonadota</taxon>
        <taxon>Gammaproteobacteria</taxon>
        <taxon>Enterobacterales</taxon>
        <taxon>Hafniaceae</taxon>
        <taxon>Edwardsiella</taxon>
    </lineage>
</organism>
<sequence>MLFMSLIVSVLRASHGDSILIRADANSTKPFLILVDGGPSDCFQKKQGPKIIPGPLQECLGTLAENNIVLDLVVMTHVDDDHIGGLLRAIQAEPYQQVLGSNVWFNSGRLIASELAENIPEGTDIQIMAAGGRQTSVAQGIAFDDQLCRMGVSDRSLKIACEKIVFSWGEITILSPQEEQLRSLAKKWEHEESNLFTSGPSNDYGYSLDELLESDVFEEDKSVHNGSSIAFLIESGDAKALFLGDAHAPTICTSLRNLGYSEEEPLTVGLCKLSHHGSKANTSMELLSLIKSEVFIVSTNGLRHGLPNKRTIARIKAVSPNSSVLFNYPGLKERMFNTEELNDLGPFVQDIQGDISL</sequence>
<dbReference type="EMBL" id="AY078507">
    <property type="protein sequence ID" value="AAL82721.1"/>
    <property type="molecule type" value="Genomic_DNA"/>
</dbReference>
<name>Q8GF13_EDWTA</name>
<dbReference type="SUPFAM" id="SSF56281">
    <property type="entry name" value="Metallo-hydrolase/oxidoreductase"/>
    <property type="match status" value="1"/>
</dbReference>
<reference evidence="1" key="1">
    <citation type="journal article" date="2003" name="Infect. Immun.">
        <title>Functional genomics approach to the identification of virulence genes involved in Edwardsiella tarda pathogenesis.</title>
        <authorList>
            <person name="Srinivasa Rao P.S."/>
            <person name="Lim T.M."/>
            <person name="Leung K.Y."/>
        </authorList>
    </citation>
    <scope>NUCLEOTIDE SEQUENCE</scope>
    <source>
        <strain evidence="1">PPD130/91</strain>
    </source>
</reference>
<dbReference type="AlphaFoldDB" id="Q8GF13"/>